<dbReference type="SMART" id="SM00897">
    <property type="entry name" value="FIST"/>
    <property type="match status" value="1"/>
</dbReference>
<evidence type="ECO:0000259" key="1">
    <source>
        <dbReference type="SMART" id="SM00897"/>
    </source>
</evidence>
<evidence type="ECO:0000313" key="4">
    <source>
        <dbReference type="Proteomes" id="UP001597052"/>
    </source>
</evidence>
<dbReference type="InterPro" id="IPR019494">
    <property type="entry name" value="FIST_C"/>
</dbReference>
<reference evidence="3 4" key="1">
    <citation type="journal article" date="2019" name="Int. J. Syst. Evol. Microbiol.">
        <title>The Global Catalogue of Microorganisms (GCM) 10K type strain sequencing project: providing services to taxonomists for standard genome sequencing and annotation.</title>
        <authorList>
            <consortium name="The Broad Institute Genomics Platform"/>
            <consortium name="The Broad Institute Genome Sequencing Center for Infectious Disease"/>
            <person name="Wu L."/>
            <person name="Ma J."/>
        </authorList>
    </citation>
    <scope>NUCLEOTIDE SEQUENCE [LARGE SCALE GENOMIC DNA]</scope>
    <source>
        <strain evidence="3 4">CGMCC 1.10593</strain>
    </source>
</reference>
<protein>
    <submittedName>
        <fullName evidence="3">FIST signal transduction protein</fullName>
    </submittedName>
</protein>
<dbReference type="RefSeq" id="WP_256394977.1">
    <property type="nucleotide sequence ID" value="NZ_JANHDJ010000001.1"/>
</dbReference>
<dbReference type="EMBL" id="JBHUDM010000001">
    <property type="protein sequence ID" value="MFD1641276.1"/>
    <property type="molecule type" value="Genomic_DNA"/>
</dbReference>
<dbReference type="Proteomes" id="UP001597052">
    <property type="component" value="Unassembled WGS sequence"/>
</dbReference>
<keyword evidence="4" id="KW-1185">Reference proteome</keyword>
<dbReference type="PANTHER" id="PTHR40252:SF2">
    <property type="entry name" value="BLR0328 PROTEIN"/>
    <property type="match status" value="1"/>
</dbReference>
<dbReference type="PANTHER" id="PTHR40252">
    <property type="entry name" value="BLR0328 PROTEIN"/>
    <property type="match status" value="1"/>
</dbReference>
<dbReference type="Pfam" id="PF08495">
    <property type="entry name" value="FIST"/>
    <property type="match status" value="1"/>
</dbReference>
<comment type="caution">
    <text evidence="3">The sequence shown here is derived from an EMBL/GenBank/DDBJ whole genome shotgun (WGS) entry which is preliminary data.</text>
</comment>
<accession>A0ABD6D5M8</accession>
<name>A0ABD6D5M8_9EURY</name>
<feature type="domain" description="FIST C-domain" evidence="2">
    <location>
        <begin position="209"/>
        <end position="346"/>
    </location>
</feature>
<dbReference type="Pfam" id="PF10442">
    <property type="entry name" value="FIST_C"/>
    <property type="match status" value="1"/>
</dbReference>
<dbReference type="SMART" id="SM01204">
    <property type="entry name" value="FIST_C"/>
    <property type="match status" value="1"/>
</dbReference>
<dbReference type="AlphaFoldDB" id="A0ABD6D5M8"/>
<feature type="domain" description="FIST" evidence="1">
    <location>
        <begin position="23"/>
        <end position="208"/>
    </location>
</feature>
<evidence type="ECO:0000313" key="3">
    <source>
        <dbReference type="EMBL" id="MFD1641276.1"/>
    </source>
</evidence>
<organism evidence="3 4">
    <name type="scientific">Halohasta litorea</name>
    <dbReference type="NCBI Taxonomy" id="869891"/>
    <lineage>
        <taxon>Archaea</taxon>
        <taxon>Methanobacteriati</taxon>
        <taxon>Methanobacteriota</taxon>
        <taxon>Stenosarchaea group</taxon>
        <taxon>Halobacteria</taxon>
        <taxon>Halobacteriales</taxon>
        <taxon>Haloferacaceae</taxon>
        <taxon>Halohasta</taxon>
    </lineage>
</organism>
<gene>
    <name evidence="3" type="ORF">ACFSBW_05230</name>
</gene>
<evidence type="ECO:0000259" key="2">
    <source>
        <dbReference type="SMART" id="SM01204"/>
    </source>
</evidence>
<dbReference type="InterPro" id="IPR013702">
    <property type="entry name" value="FIST_domain_N"/>
</dbReference>
<sequence length="366" mass="38970">MEITYDSTVEGVRETLASTAGSESVNGILLLSTPDPALLSADFESVLGDLDVPIFGGIFPEILHDGRKQETGAVTVGLPSEPVVTTVRDLSDPETAFRGLLDPDLPARGYETAFVFADTYATTIEAFIEALFRTYSVELNFVGGGAGTLEAQQPCLFTNEGVIQDAAIVATLAEPMEIGVNHGWQEIAGPFRVTDAQGSTLDTLDGKPAFSVYRDAIAEASGETVTEENFFEVAKSYPFGIGRMAAEQIVRDPYSVSDGSMSCFGEMPEGEFVSILEGDPDSLVEAAQTAHDHALSGDSDPEALCVFDCVSRVLYLEDEFDRELDALRSETLPLFGALTIGEIANDGSGHLDYYNKTAVVGALSGT</sequence>
<proteinExistence type="predicted"/>